<keyword evidence="5" id="KW-1185">Reference proteome</keyword>
<dbReference type="RefSeq" id="WP_272180225.1">
    <property type="nucleotide sequence ID" value="NZ_JAQOMS010000002.1"/>
</dbReference>
<reference evidence="4 5" key="1">
    <citation type="submission" date="2023-01" db="EMBL/GenBank/DDBJ databases">
        <title>Psychrosphaera sp. nov., isolated from marine algae.</title>
        <authorList>
            <person name="Bayburt H."/>
            <person name="Choi B.J."/>
            <person name="Kim J.M."/>
            <person name="Choi D.G."/>
            <person name="Jeon C.O."/>
        </authorList>
    </citation>
    <scope>NUCLEOTIDE SEQUENCE [LARGE SCALE GENOMIC DNA]</scope>
    <source>
        <strain evidence="4 5">G1-22</strain>
    </source>
</reference>
<dbReference type="PROSITE" id="PS50894">
    <property type="entry name" value="HPT"/>
    <property type="match status" value="1"/>
</dbReference>
<proteinExistence type="predicted"/>
<dbReference type="InterPro" id="IPR008207">
    <property type="entry name" value="Sig_transdc_His_kin_Hpt_dom"/>
</dbReference>
<accession>A0ABT5FDG0</accession>
<evidence type="ECO:0000313" key="4">
    <source>
        <dbReference type="EMBL" id="MDC2888636.1"/>
    </source>
</evidence>
<dbReference type="Proteomes" id="UP001528411">
    <property type="component" value="Unassembled WGS sequence"/>
</dbReference>
<dbReference type="SUPFAM" id="SSF47226">
    <property type="entry name" value="Histidine-containing phosphotransfer domain, HPT domain"/>
    <property type="match status" value="1"/>
</dbReference>
<protein>
    <submittedName>
        <fullName evidence="4">Hpt domain-containing protein</fullName>
    </submittedName>
</protein>
<dbReference type="InterPro" id="IPR036641">
    <property type="entry name" value="HPT_dom_sf"/>
</dbReference>
<feature type="modified residue" description="Phosphohistidine" evidence="2">
    <location>
        <position position="63"/>
    </location>
</feature>
<name>A0ABT5FDG0_9GAMM</name>
<comment type="caution">
    <text evidence="4">The sequence shown here is derived from an EMBL/GenBank/DDBJ whole genome shotgun (WGS) entry which is preliminary data.</text>
</comment>
<feature type="domain" description="HPt" evidence="3">
    <location>
        <begin position="24"/>
        <end position="117"/>
    </location>
</feature>
<keyword evidence="1" id="KW-0902">Two-component regulatory system</keyword>
<evidence type="ECO:0000259" key="3">
    <source>
        <dbReference type="PROSITE" id="PS50894"/>
    </source>
</evidence>
<dbReference type="Pfam" id="PF01627">
    <property type="entry name" value="Hpt"/>
    <property type="match status" value="1"/>
</dbReference>
<keyword evidence="2" id="KW-0597">Phosphoprotein</keyword>
<dbReference type="Gene3D" id="1.20.120.160">
    <property type="entry name" value="HPT domain"/>
    <property type="match status" value="1"/>
</dbReference>
<gene>
    <name evidence="4" type="ORF">PN838_07505</name>
</gene>
<dbReference type="EMBL" id="JAQOMS010000002">
    <property type="protein sequence ID" value="MDC2888636.1"/>
    <property type="molecule type" value="Genomic_DNA"/>
</dbReference>
<evidence type="ECO:0000313" key="5">
    <source>
        <dbReference type="Proteomes" id="UP001528411"/>
    </source>
</evidence>
<evidence type="ECO:0000256" key="2">
    <source>
        <dbReference type="PROSITE-ProRule" id="PRU00110"/>
    </source>
</evidence>
<evidence type="ECO:0000256" key="1">
    <source>
        <dbReference type="ARBA" id="ARBA00023012"/>
    </source>
</evidence>
<organism evidence="4 5">
    <name type="scientific">Psychrosphaera algicola</name>
    <dbReference type="NCBI Taxonomy" id="3023714"/>
    <lineage>
        <taxon>Bacteria</taxon>
        <taxon>Pseudomonadati</taxon>
        <taxon>Pseudomonadota</taxon>
        <taxon>Gammaproteobacteria</taxon>
        <taxon>Alteromonadales</taxon>
        <taxon>Pseudoalteromonadaceae</taxon>
        <taxon>Psychrosphaera</taxon>
    </lineage>
</organism>
<sequence length="117" mass="12712">MAIDGISQIDGFDTGLGIKNCMDDESLYLSIVGMYVTQLKQNVIDLQAQFDLSDWESYGKTCHSIKGASASVGAVKIQQESSVLEAAGKNSDELTISDLHNEFLQILSTTYEALESL</sequence>